<proteinExistence type="predicted"/>
<protein>
    <submittedName>
        <fullName evidence="2">Uncharacterized protein</fullName>
    </submittedName>
</protein>
<keyword evidence="1" id="KW-0472">Membrane</keyword>
<evidence type="ECO:0000256" key="1">
    <source>
        <dbReference type="SAM" id="Phobius"/>
    </source>
</evidence>
<dbReference type="Proteomes" id="UP000774326">
    <property type="component" value="Unassembled WGS sequence"/>
</dbReference>
<keyword evidence="3" id="KW-1185">Reference proteome</keyword>
<dbReference type="AlphaFoldDB" id="A0A9P8TP72"/>
<reference evidence="2" key="1">
    <citation type="journal article" date="2021" name="Open Biol.">
        <title>Shared evolutionary footprints suggest mitochondrial oxidative damage underlies multiple complex I losses in fungi.</title>
        <authorList>
            <person name="Schikora-Tamarit M.A."/>
            <person name="Marcet-Houben M."/>
            <person name="Nosek J."/>
            <person name="Gabaldon T."/>
        </authorList>
    </citation>
    <scope>NUCLEOTIDE SEQUENCE</scope>
    <source>
        <strain evidence="2">CBS2887</strain>
    </source>
</reference>
<gene>
    <name evidence="2" type="ORF">WICPIJ_002922</name>
</gene>
<feature type="transmembrane region" description="Helical" evidence="1">
    <location>
        <begin position="6"/>
        <end position="28"/>
    </location>
</feature>
<dbReference type="EMBL" id="JAEUBG010001652">
    <property type="protein sequence ID" value="KAH3686101.1"/>
    <property type="molecule type" value="Genomic_DNA"/>
</dbReference>
<sequence>SQRTFLLWQTSQALVDLFLLYLAVVLLVSDRSSMGDICGADAVDIVLLWSLRFCEVEGFCVPSSEMVDLLI</sequence>
<accession>A0A9P8TP72</accession>
<name>A0A9P8TP72_WICPI</name>
<comment type="caution">
    <text evidence="2">The sequence shown here is derived from an EMBL/GenBank/DDBJ whole genome shotgun (WGS) entry which is preliminary data.</text>
</comment>
<keyword evidence="1" id="KW-1133">Transmembrane helix</keyword>
<feature type="non-terminal residue" evidence="2">
    <location>
        <position position="1"/>
    </location>
</feature>
<reference evidence="2" key="2">
    <citation type="submission" date="2021-01" db="EMBL/GenBank/DDBJ databases">
        <authorList>
            <person name="Schikora-Tamarit M.A."/>
        </authorList>
    </citation>
    <scope>NUCLEOTIDE SEQUENCE</scope>
    <source>
        <strain evidence="2">CBS2887</strain>
    </source>
</reference>
<evidence type="ECO:0000313" key="2">
    <source>
        <dbReference type="EMBL" id="KAH3686101.1"/>
    </source>
</evidence>
<keyword evidence="1" id="KW-0812">Transmembrane</keyword>
<evidence type="ECO:0000313" key="3">
    <source>
        <dbReference type="Proteomes" id="UP000774326"/>
    </source>
</evidence>
<organism evidence="2 3">
    <name type="scientific">Wickerhamomyces pijperi</name>
    <name type="common">Yeast</name>
    <name type="synonym">Pichia pijperi</name>
    <dbReference type="NCBI Taxonomy" id="599730"/>
    <lineage>
        <taxon>Eukaryota</taxon>
        <taxon>Fungi</taxon>
        <taxon>Dikarya</taxon>
        <taxon>Ascomycota</taxon>
        <taxon>Saccharomycotina</taxon>
        <taxon>Saccharomycetes</taxon>
        <taxon>Phaffomycetales</taxon>
        <taxon>Wickerhamomycetaceae</taxon>
        <taxon>Wickerhamomyces</taxon>
    </lineage>
</organism>